<keyword evidence="3" id="KW-1185">Reference proteome</keyword>
<feature type="compositionally biased region" description="Basic and acidic residues" evidence="1">
    <location>
        <begin position="7"/>
        <end position="16"/>
    </location>
</feature>
<evidence type="ECO:0000313" key="3">
    <source>
        <dbReference type="Proteomes" id="UP000266091"/>
    </source>
</evidence>
<proteinExistence type="predicted"/>
<dbReference type="AlphaFoldDB" id="A0A388SCF5"/>
<comment type="caution">
    <text evidence="2">The sequence shown here is derived from an EMBL/GenBank/DDBJ whole genome shotgun (WGS) entry which is preliminary data.</text>
</comment>
<organism evidence="2 3">
    <name type="scientific">Mesosutterella multiformis</name>
    <dbReference type="NCBI Taxonomy" id="2259133"/>
    <lineage>
        <taxon>Bacteria</taxon>
        <taxon>Pseudomonadati</taxon>
        <taxon>Pseudomonadota</taxon>
        <taxon>Betaproteobacteria</taxon>
        <taxon>Burkholderiales</taxon>
        <taxon>Sutterellaceae</taxon>
        <taxon>Mesosutterella</taxon>
    </lineage>
</organism>
<dbReference type="EMBL" id="BGZJ01000001">
    <property type="protein sequence ID" value="GBO93906.1"/>
    <property type="molecule type" value="Genomic_DNA"/>
</dbReference>
<evidence type="ECO:0000256" key="1">
    <source>
        <dbReference type="SAM" id="MobiDB-lite"/>
    </source>
</evidence>
<dbReference type="Proteomes" id="UP000266091">
    <property type="component" value="Unassembled WGS sequence"/>
</dbReference>
<gene>
    <name evidence="2" type="ORF">MESMUL_12600</name>
</gene>
<evidence type="ECO:0000313" key="2">
    <source>
        <dbReference type="EMBL" id="GBO93906.1"/>
    </source>
</evidence>
<accession>A0A388SCF5</accession>
<reference evidence="2 3" key="1">
    <citation type="journal article" date="2018" name="Int. J. Syst. Evol. Microbiol.">
        <title>Mesosutterella multiformis gen. nov., sp. nov., a member of the family Sutterellaceae and Sutterella megalosphaeroides sp. nov., isolated from human faeces.</title>
        <authorList>
            <person name="Sakamoto M."/>
            <person name="Ikeyama N."/>
            <person name="Kunihiro T."/>
            <person name="Iino T."/>
            <person name="Yuki M."/>
            <person name="Ohkuma M."/>
        </authorList>
    </citation>
    <scope>NUCLEOTIDE SEQUENCE [LARGE SCALE GENOMIC DNA]</scope>
    <source>
        <strain evidence="2 3">4NBBH2</strain>
    </source>
</reference>
<name>A0A388SCF5_9BURK</name>
<feature type="region of interest" description="Disordered" evidence="1">
    <location>
        <begin position="1"/>
        <end position="34"/>
    </location>
</feature>
<protein>
    <submittedName>
        <fullName evidence="2">Uncharacterized protein</fullName>
    </submittedName>
</protein>
<sequence>MPPNPNRRGEAAEARHASGGRDQVPSPDRGPGRQDLRVQALLQQRAWRLQPKQI</sequence>